<dbReference type="PANTHER" id="PTHR11690:SF247">
    <property type="entry name" value="PICKPOCKET 23, ISOFORM C"/>
    <property type="match status" value="1"/>
</dbReference>
<keyword evidence="11 12" id="KW-0407">Ion channel</keyword>
<dbReference type="Proteomes" id="UP000183832">
    <property type="component" value="Unassembled WGS sequence"/>
</dbReference>
<accession>A0A1J1HUH6</accession>
<evidence type="ECO:0000256" key="11">
    <source>
        <dbReference type="ARBA" id="ARBA00023303"/>
    </source>
</evidence>
<protein>
    <submittedName>
        <fullName evidence="14">CLUMA_CG004708, isoform A</fullName>
    </submittedName>
</protein>
<dbReference type="GO" id="GO:0015280">
    <property type="term" value="F:ligand-gated sodium channel activity"/>
    <property type="evidence" value="ECO:0007669"/>
    <property type="project" value="TreeGrafter"/>
</dbReference>
<organism evidence="14 15">
    <name type="scientific">Clunio marinus</name>
    <dbReference type="NCBI Taxonomy" id="568069"/>
    <lineage>
        <taxon>Eukaryota</taxon>
        <taxon>Metazoa</taxon>
        <taxon>Ecdysozoa</taxon>
        <taxon>Arthropoda</taxon>
        <taxon>Hexapoda</taxon>
        <taxon>Insecta</taxon>
        <taxon>Pterygota</taxon>
        <taxon>Neoptera</taxon>
        <taxon>Endopterygota</taxon>
        <taxon>Diptera</taxon>
        <taxon>Nematocera</taxon>
        <taxon>Chironomoidea</taxon>
        <taxon>Chironomidae</taxon>
        <taxon>Clunio</taxon>
    </lineage>
</organism>
<dbReference type="Pfam" id="PF00858">
    <property type="entry name" value="ASC"/>
    <property type="match status" value="1"/>
</dbReference>
<keyword evidence="4 12" id="KW-0894">Sodium channel</keyword>
<keyword evidence="7" id="KW-0915">Sodium</keyword>
<gene>
    <name evidence="14" type="ORF">CLUMA_CG004708</name>
</gene>
<keyword evidence="6 13" id="KW-1133">Transmembrane helix</keyword>
<dbReference type="GO" id="GO:0005886">
    <property type="term" value="C:plasma membrane"/>
    <property type="evidence" value="ECO:0007669"/>
    <property type="project" value="TreeGrafter"/>
</dbReference>
<evidence type="ECO:0000256" key="7">
    <source>
        <dbReference type="ARBA" id="ARBA00023053"/>
    </source>
</evidence>
<dbReference type="PRINTS" id="PR01078">
    <property type="entry name" value="AMINACHANNEL"/>
</dbReference>
<keyword evidence="8 12" id="KW-0406">Ion transport</keyword>
<dbReference type="EMBL" id="CVRI01000020">
    <property type="protein sequence ID" value="CRK91020.1"/>
    <property type="molecule type" value="Genomic_DNA"/>
</dbReference>
<keyword evidence="10 12" id="KW-0739">Sodium transport</keyword>
<proteinExistence type="inferred from homology"/>
<evidence type="ECO:0000256" key="6">
    <source>
        <dbReference type="ARBA" id="ARBA00022989"/>
    </source>
</evidence>
<dbReference type="Gene3D" id="2.60.470.10">
    <property type="entry name" value="Acid-sensing ion channels like domains"/>
    <property type="match status" value="1"/>
</dbReference>
<dbReference type="Gene3D" id="1.10.287.770">
    <property type="entry name" value="YojJ-like"/>
    <property type="match status" value="1"/>
</dbReference>
<comment type="subcellular location">
    <subcellularLocation>
        <location evidence="1">Membrane</location>
        <topology evidence="1">Multi-pass membrane protein</topology>
    </subcellularLocation>
</comment>
<keyword evidence="9 13" id="KW-0472">Membrane</keyword>
<name>A0A1J1HUH6_9DIPT</name>
<keyword evidence="3 12" id="KW-0813">Transport</keyword>
<evidence type="ECO:0000256" key="13">
    <source>
        <dbReference type="SAM" id="Phobius"/>
    </source>
</evidence>
<keyword evidence="15" id="KW-1185">Reference proteome</keyword>
<feature type="transmembrane region" description="Helical" evidence="13">
    <location>
        <begin position="406"/>
        <end position="432"/>
    </location>
</feature>
<dbReference type="InterPro" id="IPR001873">
    <property type="entry name" value="ENaC"/>
</dbReference>
<evidence type="ECO:0000256" key="1">
    <source>
        <dbReference type="ARBA" id="ARBA00004141"/>
    </source>
</evidence>
<evidence type="ECO:0000313" key="15">
    <source>
        <dbReference type="Proteomes" id="UP000183832"/>
    </source>
</evidence>
<keyword evidence="5 12" id="KW-0812">Transmembrane</keyword>
<evidence type="ECO:0000256" key="5">
    <source>
        <dbReference type="ARBA" id="ARBA00022692"/>
    </source>
</evidence>
<evidence type="ECO:0000256" key="3">
    <source>
        <dbReference type="ARBA" id="ARBA00022448"/>
    </source>
</evidence>
<evidence type="ECO:0000256" key="12">
    <source>
        <dbReference type="RuleBase" id="RU000679"/>
    </source>
</evidence>
<dbReference type="AlphaFoldDB" id="A0A1J1HUH6"/>
<dbReference type="STRING" id="568069.A0A1J1HUH6"/>
<evidence type="ECO:0000256" key="4">
    <source>
        <dbReference type="ARBA" id="ARBA00022461"/>
    </source>
</evidence>
<reference evidence="14 15" key="1">
    <citation type="submission" date="2015-04" db="EMBL/GenBank/DDBJ databases">
        <authorList>
            <person name="Syromyatnikov M.Y."/>
            <person name="Popov V.N."/>
        </authorList>
    </citation>
    <scope>NUCLEOTIDE SEQUENCE [LARGE SCALE GENOMIC DNA]</scope>
</reference>
<evidence type="ECO:0000256" key="2">
    <source>
        <dbReference type="ARBA" id="ARBA00007193"/>
    </source>
</evidence>
<comment type="similarity">
    <text evidence="2 12">Belongs to the amiloride-sensitive sodium channel (TC 1.A.6) family.</text>
</comment>
<evidence type="ECO:0000256" key="8">
    <source>
        <dbReference type="ARBA" id="ARBA00023065"/>
    </source>
</evidence>
<dbReference type="OrthoDB" id="6238402at2759"/>
<dbReference type="PANTHER" id="PTHR11690">
    <property type="entry name" value="AMILORIDE-SENSITIVE SODIUM CHANNEL-RELATED"/>
    <property type="match status" value="1"/>
</dbReference>
<evidence type="ECO:0000313" key="14">
    <source>
        <dbReference type="EMBL" id="CRK91020.1"/>
    </source>
</evidence>
<evidence type="ECO:0000256" key="10">
    <source>
        <dbReference type="ARBA" id="ARBA00023201"/>
    </source>
</evidence>
<sequence length="502" mass="58042">MSVLLVGAVTALVIIDKLWAKFQTSPTLTGEKFEIKLNFILFLIFSSTFDCFLSFLKGLDTDLRSKEMLFPTVAVCPADPFDMDFNNNTTNVNDDDYADNIPLLRALSKFSYGHINEINNVIKDLSDEINIDEKKFTLRQLIFKIAVSCENLFYNCHFRGQNVSCCDVFEPTFTERGFCYAFNPRYYGTADEEIRYENLNYLKETDTQWSVKIDLNAASNVYLYSHDEVSSYEIPPQFFWEKGINLNLQITMKQTYTTDDAKQLSKGQRKCVIHGEVEVSYHNNDVYSMSMCNKQCRMQKAFNYCKCIPPFYAPFNRKHRYCGISDIACLAEHERKISDIKDDCGLMCELSCLYTLYDVSKLLVKKPESNSTKEFVDNFKSGISIELFTWPIFRFKREVIFGWADLLVSFGGVAGLCLGFSLLSGVEIFYYFTMRASCMFLKNKDKLKELQKERDSRPITAYDLGIKLRTIENKTKNFNSEVKLVKPAEKQETRDGVFQFVL</sequence>
<evidence type="ECO:0000256" key="9">
    <source>
        <dbReference type="ARBA" id="ARBA00023136"/>
    </source>
</evidence>